<gene>
    <name evidence="2" type="ORF">SO694_00030139</name>
</gene>
<protein>
    <submittedName>
        <fullName evidence="2">IQ motif</fullName>
    </submittedName>
</protein>
<keyword evidence="3" id="KW-1185">Reference proteome</keyword>
<dbReference type="PROSITE" id="PS50096">
    <property type="entry name" value="IQ"/>
    <property type="match status" value="1"/>
</dbReference>
<feature type="region of interest" description="Disordered" evidence="1">
    <location>
        <begin position="76"/>
        <end position="142"/>
    </location>
</feature>
<dbReference type="InterPro" id="IPR000048">
    <property type="entry name" value="IQ_motif_EF-hand-BS"/>
</dbReference>
<evidence type="ECO:0000313" key="2">
    <source>
        <dbReference type="EMBL" id="KAK7232229.1"/>
    </source>
</evidence>
<feature type="compositionally biased region" description="Basic residues" evidence="1">
    <location>
        <begin position="131"/>
        <end position="142"/>
    </location>
</feature>
<evidence type="ECO:0000256" key="1">
    <source>
        <dbReference type="SAM" id="MobiDB-lite"/>
    </source>
</evidence>
<feature type="region of interest" description="Disordered" evidence="1">
    <location>
        <begin position="250"/>
        <end position="283"/>
    </location>
</feature>
<name>A0ABR1FJY2_AURAN</name>
<dbReference type="Pfam" id="PF00612">
    <property type="entry name" value="IQ"/>
    <property type="match status" value="1"/>
</dbReference>
<dbReference type="InterPro" id="IPR038752">
    <property type="entry name" value="IQCH"/>
</dbReference>
<dbReference type="EMBL" id="JBBJCI010000370">
    <property type="protein sequence ID" value="KAK7232229.1"/>
    <property type="molecule type" value="Genomic_DNA"/>
</dbReference>
<feature type="compositionally biased region" description="Basic residues" evidence="1">
    <location>
        <begin position="253"/>
        <end position="264"/>
    </location>
</feature>
<feature type="compositionally biased region" description="Basic and acidic residues" evidence="1">
    <location>
        <begin position="90"/>
        <end position="114"/>
    </location>
</feature>
<dbReference type="PANTHER" id="PTHR14465:SF0">
    <property type="entry name" value="IQ DOMAIN-CONTAINING PROTEIN H"/>
    <property type="match status" value="1"/>
</dbReference>
<comment type="caution">
    <text evidence="2">The sequence shown here is derived from an EMBL/GenBank/DDBJ whole genome shotgun (WGS) entry which is preliminary data.</text>
</comment>
<sequence>MALDMGLFHDPLDTNGVKTLPPISGAFDILGGDPMAGVLTTSQKSADLERTRRAKQETFGPELSLYSGFLDDLSPEGEAAATTRSGGRPGRGEARAADARKQEAKASKEGDRSPSKASVASGGSGEGRDARPRRRRGRRRARAKCDLARLKVADLRACVHNMDHVDGGEDIFKPSSSTTKHRDRSKAATLIQTVARRVVARKRFLSHRVRRDAAVSIQSQARRKLAVAAVLDGIARLRSERATHWDALSRAAPARRRAPRAGRGARRDPRAVAGPQRARAPRRARFQLSQAMQIARLCAAADPNTHVVYVSPVELGDELVDYYQRVLSLARAAAPATTTRRGRRPGVDAAAGRELPLHGANIPSDEHPRARDIYDEEDFCVALAKLVAGHLDVARWKFGVDADARDVLSTDGYERIVAVHPAAAAPVEALAGATAAVARRLFDRGVLGRKQNIFNTTSM</sequence>
<evidence type="ECO:0000313" key="3">
    <source>
        <dbReference type="Proteomes" id="UP001363151"/>
    </source>
</evidence>
<reference evidence="2 3" key="1">
    <citation type="submission" date="2024-03" db="EMBL/GenBank/DDBJ databases">
        <title>Aureococcus anophagefferens CCMP1851 and Kratosvirus quantuckense: Draft genome of a second virus-susceptible host strain in the model system.</title>
        <authorList>
            <person name="Chase E."/>
            <person name="Truchon A.R."/>
            <person name="Schepens W."/>
            <person name="Wilhelm S.W."/>
        </authorList>
    </citation>
    <scope>NUCLEOTIDE SEQUENCE [LARGE SCALE GENOMIC DNA]</scope>
    <source>
        <strain evidence="2 3">CCMP1851</strain>
    </source>
</reference>
<accession>A0ABR1FJY2</accession>
<dbReference type="PANTHER" id="PTHR14465">
    <property type="entry name" value="IQ DOMAIN-CONTAINING PROTEIN H"/>
    <property type="match status" value="1"/>
</dbReference>
<organism evidence="2 3">
    <name type="scientific">Aureococcus anophagefferens</name>
    <name type="common">Harmful bloom alga</name>
    <dbReference type="NCBI Taxonomy" id="44056"/>
    <lineage>
        <taxon>Eukaryota</taxon>
        <taxon>Sar</taxon>
        <taxon>Stramenopiles</taxon>
        <taxon>Ochrophyta</taxon>
        <taxon>Pelagophyceae</taxon>
        <taxon>Pelagomonadales</taxon>
        <taxon>Pelagomonadaceae</taxon>
        <taxon>Aureococcus</taxon>
    </lineage>
</organism>
<dbReference type="Proteomes" id="UP001363151">
    <property type="component" value="Unassembled WGS sequence"/>
</dbReference>
<proteinExistence type="predicted"/>